<dbReference type="Proteomes" id="UP000184188">
    <property type="component" value="Unassembled WGS sequence"/>
</dbReference>
<protein>
    <submittedName>
        <fullName evidence="1">Uncharacterized protein</fullName>
    </submittedName>
</protein>
<keyword evidence="2" id="KW-1185">Reference proteome</keyword>
<organism evidence="1 2">
    <name type="scientific">Penicilliopsis zonata CBS 506.65</name>
    <dbReference type="NCBI Taxonomy" id="1073090"/>
    <lineage>
        <taxon>Eukaryota</taxon>
        <taxon>Fungi</taxon>
        <taxon>Dikarya</taxon>
        <taxon>Ascomycota</taxon>
        <taxon>Pezizomycotina</taxon>
        <taxon>Eurotiomycetes</taxon>
        <taxon>Eurotiomycetidae</taxon>
        <taxon>Eurotiales</taxon>
        <taxon>Aspergillaceae</taxon>
        <taxon>Penicilliopsis</taxon>
    </lineage>
</organism>
<name>A0A1L9SM87_9EURO</name>
<dbReference type="GeneID" id="34608898"/>
<dbReference type="EMBL" id="KV878339">
    <property type="protein sequence ID" value="OJJ48174.1"/>
    <property type="molecule type" value="Genomic_DNA"/>
</dbReference>
<dbReference type="RefSeq" id="XP_022582684.1">
    <property type="nucleotide sequence ID" value="XM_022722433.1"/>
</dbReference>
<sequence length="117" mass="13773">MSYKTNYELYARASLDLKRPYPSELVLNPLGNLYPHVSALQLQSDSDAWSNAGYFTGYHHVDYWARAYATDPIEEEYISKSRRLRRNSVVNKLRRFLFKEPRSPSTETMVRKRPHST</sequence>
<dbReference type="AlphaFoldDB" id="A0A1L9SM87"/>
<gene>
    <name evidence="1" type="ORF">ASPZODRAFT_130123</name>
</gene>
<dbReference type="OrthoDB" id="4483326at2759"/>
<evidence type="ECO:0000313" key="1">
    <source>
        <dbReference type="EMBL" id="OJJ48174.1"/>
    </source>
</evidence>
<dbReference type="VEuPathDB" id="FungiDB:ASPZODRAFT_130123"/>
<evidence type="ECO:0000313" key="2">
    <source>
        <dbReference type="Proteomes" id="UP000184188"/>
    </source>
</evidence>
<proteinExistence type="predicted"/>
<accession>A0A1L9SM87</accession>
<reference evidence="2" key="1">
    <citation type="journal article" date="2017" name="Genome Biol.">
        <title>Comparative genomics reveals high biological diversity and specific adaptations in the industrially and medically important fungal genus Aspergillus.</title>
        <authorList>
            <person name="de Vries R.P."/>
            <person name="Riley R."/>
            <person name="Wiebenga A."/>
            <person name="Aguilar-Osorio G."/>
            <person name="Amillis S."/>
            <person name="Uchima C.A."/>
            <person name="Anderluh G."/>
            <person name="Asadollahi M."/>
            <person name="Askin M."/>
            <person name="Barry K."/>
            <person name="Battaglia E."/>
            <person name="Bayram O."/>
            <person name="Benocci T."/>
            <person name="Braus-Stromeyer S.A."/>
            <person name="Caldana C."/>
            <person name="Canovas D."/>
            <person name="Cerqueira G.C."/>
            <person name="Chen F."/>
            <person name="Chen W."/>
            <person name="Choi C."/>
            <person name="Clum A."/>
            <person name="Dos Santos R.A."/>
            <person name="Damasio A.R."/>
            <person name="Diallinas G."/>
            <person name="Emri T."/>
            <person name="Fekete E."/>
            <person name="Flipphi M."/>
            <person name="Freyberg S."/>
            <person name="Gallo A."/>
            <person name="Gournas C."/>
            <person name="Habgood R."/>
            <person name="Hainaut M."/>
            <person name="Harispe M.L."/>
            <person name="Henrissat B."/>
            <person name="Hilden K.S."/>
            <person name="Hope R."/>
            <person name="Hossain A."/>
            <person name="Karabika E."/>
            <person name="Karaffa L."/>
            <person name="Karanyi Z."/>
            <person name="Krasevec N."/>
            <person name="Kuo A."/>
            <person name="Kusch H."/>
            <person name="LaButti K."/>
            <person name="Lagendijk E.L."/>
            <person name="Lapidus A."/>
            <person name="Levasseur A."/>
            <person name="Lindquist E."/>
            <person name="Lipzen A."/>
            <person name="Logrieco A.F."/>
            <person name="MacCabe A."/>
            <person name="Maekelae M.R."/>
            <person name="Malavazi I."/>
            <person name="Melin P."/>
            <person name="Meyer V."/>
            <person name="Mielnichuk N."/>
            <person name="Miskei M."/>
            <person name="Molnar A.P."/>
            <person name="Mule G."/>
            <person name="Ngan C.Y."/>
            <person name="Orejas M."/>
            <person name="Orosz E."/>
            <person name="Ouedraogo J.P."/>
            <person name="Overkamp K.M."/>
            <person name="Park H.-S."/>
            <person name="Perrone G."/>
            <person name="Piumi F."/>
            <person name="Punt P.J."/>
            <person name="Ram A.F."/>
            <person name="Ramon A."/>
            <person name="Rauscher S."/>
            <person name="Record E."/>
            <person name="Riano-Pachon D.M."/>
            <person name="Robert V."/>
            <person name="Roehrig J."/>
            <person name="Ruller R."/>
            <person name="Salamov A."/>
            <person name="Salih N.S."/>
            <person name="Samson R.A."/>
            <person name="Sandor E."/>
            <person name="Sanguinetti M."/>
            <person name="Schuetze T."/>
            <person name="Sepcic K."/>
            <person name="Shelest E."/>
            <person name="Sherlock G."/>
            <person name="Sophianopoulou V."/>
            <person name="Squina F.M."/>
            <person name="Sun H."/>
            <person name="Susca A."/>
            <person name="Todd R.B."/>
            <person name="Tsang A."/>
            <person name="Unkles S.E."/>
            <person name="van de Wiele N."/>
            <person name="van Rossen-Uffink D."/>
            <person name="Oliveira J.V."/>
            <person name="Vesth T.C."/>
            <person name="Visser J."/>
            <person name="Yu J.-H."/>
            <person name="Zhou M."/>
            <person name="Andersen M.R."/>
            <person name="Archer D.B."/>
            <person name="Baker S.E."/>
            <person name="Benoit I."/>
            <person name="Brakhage A.A."/>
            <person name="Braus G.H."/>
            <person name="Fischer R."/>
            <person name="Frisvad J.C."/>
            <person name="Goldman G.H."/>
            <person name="Houbraken J."/>
            <person name="Oakley B."/>
            <person name="Pocsi I."/>
            <person name="Scazzocchio C."/>
            <person name="Seiboth B."/>
            <person name="vanKuyk P.A."/>
            <person name="Wortman J."/>
            <person name="Dyer P.S."/>
            <person name="Grigoriev I.V."/>
        </authorList>
    </citation>
    <scope>NUCLEOTIDE SEQUENCE [LARGE SCALE GENOMIC DNA]</scope>
    <source>
        <strain evidence="2">CBS 506.65</strain>
    </source>
</reference>